<dbReference type="Proteomes" id="UP000598032">
    <property type="component" value="Unassembled WGS sequence"/>
</dbReference>
<sequence length="54" mass="5866">MGRWTKILVVGAVITFIASIAIGVGCFKWRGAIRAPRSFDKITGIVDISSCRRA</sequence>
<name>A0ABN7HG49_9BURK</name>
<evidence type="ECO:0000313" key="2">
    <source>
        <dbReference type="EMBL" id="CAD6517082.1"/>
    </source>
</evidence>
<evidence type="ECO:0008006" key="4">
    <source>
        <dbReference type="Google" id="ProtNLM"/>
    </source>
</evidence>
<reference evidence="2 3" key="1">
    <citation type="submission" date="2020-10" db="EMBL/GenBank/DDBJ databases">
        <authorList>
            <person name="Peeters C."/>
        </authorList>
    </citation>
    <scope>NUCLEOTIDE SEQUENCE [LARGE SCALE GENOMIC DNA]</scope>
    <source>
        <strain evidence="2 3">LMG 28140</strain>
    </source>
</reference>
<gene>
    <name evidence="2" type="ORF">LMG28140_00886</name>
</gene>
<organism evidence="2 3">
    <name type="scientific">Paraburkholderia metrosideri</name>
    <dbReference type="NCBI Taxonomy" id="580937"/>
    <lineage>
        <taxon>Bacteria</taxon>
        <taxon>Pseudomonadati</taxon>
        <taxon>Pseudomonadota</taxon>
        <taxon>Betaproteobacteria</taxon>
        <taxon>Burkholderiales</taxon>
        <taxon>Burkholderiaceae</taxon>
        <taxon>Paraburkholderia</taxon>
    </lineage>
</organism>
<comment type="caution">
    <text evidence="2">The sequence shown here is derived from an EMBL/GenBank/DDBJ whole genome shotgun (WGS) entry which is preliminary data.</text>
</comment>
<dbReference type="PROSITE" id="PS51257">
    <property type="entry name" value="PROKAR_LIPOPROTEIN"/>
    <property type="match status" value="1"/>
</dbReference>
<keyword evidence="1" id="KW-1133">Transmembrane helix</keyword>
<proteinExistence type="predicted"/>
<keyword evidence="1" id="KW-0812">Transmembrane</keyword>
<feature type="transmembrane region" description="Helical" evidence="1">
    <location>
        <begin position="6"/>
        <end position="27"/>
    </location>
</feature>
<evidence type="ECO:0000313" key="3">
    <source>
        <dbReference type="Proteomes" id="UP000598032"/>
    </source>
</evidence>
<dbReference type="EMBL" id="CAJHCP010000002">
    <property type="protein sequence ID" value="CAD6517082.1"/>
    <property type="molecule type" value="Genomic_DNA"/>
</dbReference>
<protein>
    <recommendedName>
        <fullName evidence="4">Lipoprotein</fullName>
    </recommendedName>
</protein>
<keyword evidence="3" id="KW-1185">Reference proteome</keyword>
<evidence type="ECO:0000256" key="1">
    <source>
        <dbReference type="SAM" id="Phobius"/>
    </source>
</evidence>
<accession>A0ABN7HG49</accession>
<keyword evidence="1" id="KW-0472">Membrane</keyword>